<sequence>MDRRIYEYPAGYRSAMQLPPARGPLSARMIEGITLGAAVPRETVATTDPYDDDVQLALWIAYELQYRGFEGVDPDRQWDPEIIAFRTRLEQPWIQWLKANCSVTPSAQPVAVQLRCLLDNADGPRLAPYLRRHATQEQFREFVLNRSVYQLKEADPHSFGIARLSGAAKAALVEIEADEYGGGRPERMHSELFRTTMRWLGLDDSYGHYVPDVPAVTLAISNVMSLFAMHQRWTGALVGHLAALEMTSTLPNRQYATGAIRLGASEDEARYFTEHVEADAVHEQIAAHDLCGSYVEEHPEAVGDVLFGARCALVVDDLFAAHLLSKWDALADRTASVQSVQGVLEGVGEGYGGVQGE</sequence>
<dbReference type="SMART" id="SM01236">
    <property type="entry name" value="Haem_oxygenase_2"/>
    <property type="match status" value="1"/>
</dbReference>
<comment type="caution">
    <text evidence="1">The sequence shown here is derived from an EMBL/GenBank/DDBJ whole genome shotgun (WGS) entry which is preliminary data.</text>
</comment>
<reference evidence="1 2" key="1">
    <citation type="submission" date="2019-06" db="EMBL/GenBank/DDBJ databases">
        <title>Sequencing the genomes of 1000 actinobacteria strains.</title>
        <authorList>
            <person name="Klenk H.-P."/>
        </authorList>
    </citation>
    <scope>NUCLEOTIDE SEQUENCE [LARGE SCALE GENOMIC DNA]</scope>
    <source>
        <strain evidence="1 2">DSM 17305</strain>
    </source>
</reference>
<accession>A0A542ELI5</accession>
<dbReference type="AlphaFoldDB" id="A0A542ELI5"/>
<evidence type="ECO:0000313" key="2">
    <source>
        <dbReference type="Proteomes" id="UP000316298"/>
    </source>
</evidence>
<dbReference type="Proteomes" id="UP000316298">
    <property type="component" value="Unassembled WGS sequence"/>
</dbReference>
<proteinExistence type="predicted"/>
<dbReference type="Pfam" id="PF14518">
    <property type="entry name" value="Haem_oxygenas_2"/>
    <property type="match status" value="1"/>
</dbReference>
<gene>
    <name evidence="1" type="ORF">FB475_0202</name>
</gene>
<name>A0A542ELI5_9ACTN</name>
<evidence type="ECO:0000313" key="1">
    <source>
        <dbReference type="EMBL" id="TQJ16114.1"/>
    </source>
</evidence>
<dbReference type="InterPro" id="IPR016084">
    <property type="entry name" value="Haem_Oase-like_multi-hlx"/>
</dbReference>
<keyword evidence="2" id="KW-1185">Reference proteome</keyword>
<dbReference type="EMBL" id="VFMM01000001">
    <property type="protein sequence ID" value="TQJ16114.1"/>
    <property type="molecule type" value="Genomic_DNA"/>
</dbReference>
<protein>
    <submittedName>
        <fullName evidence="1">Heme oxygenase-like protein</fullName>
    </submittedName>
</protein>
<organism evidence="1 2">
    <name type="scientific">Kribbella jejuensis</name>
    <dbReference type="NCBI Taxonomy" id="236068"/>
    <lineage>
        <taxon>Bacteria</taxon>
        <taxon>Bacillati</taxon>
        <taxon>Actinomycetota</taxon>
        <taxon>Actinomycetes</taxon>
        <taxon>Propionibacteriales</taxon>
        <taxon>Kribbellaceae</taxon>
        <taxon>Kribbella</taxon>
    </lineage>
</organism>
<dbReference type="SUPFAM" id="SSF48613">
    <property type="entry name" value="Heme oxygenase-like"/>
    <property type="match status" value="1"/>
</dbReference>
<dbReference type="RefSeq" id="WP_238331895.1">
    <property type="nucleotide sequence ID" value="NZ_BAAAKA010000008.1"/>
</dbReference>
<dbReference type="Gene3D" id="1.20.910.10">
    <property type="entry name" value="Heme oxygenase-like"/>
    <property type="match status" value="1"/>
</dbReference>